<accession>A0A4C1V202</accession>
<reference evidence="1 2" key="1">
    <citation type="journal article" date="2019" name="Commun. Biol.">
        <title>The bagworm genome reveals a unique fibroin gene that provides high tensile strength.</title>
        <authorList>
            <person name="Kono N."/>
            <person name="Nakamura H."/>
            <person name="Ohtoshi R."/>
            <person name="Tomita M."/>
            <person name="Numata K."/>
            <person name="Arakawa K."/>
        </authorList>
    </citation>
    <scope>NUCLEOTIDE SEQUENCE [LARGE SCALE GENOMIC DNA]</scope>
</reference>
<dbReference type="EMBL" id="BGZK01000261">
    <property type="protein sequence ID" value="GBP32560.1"/>
    <property type="molecule type" value="Genomic_DNA"/>
</dbReference>
<name>A0A4C1V202_EUMVA</name>
<organism evidence="1 2">
    <name type="scientific">Eumeta variegata</name>
    <name type="common">Bagworm moth</name>
    <name type="synonym">Eumeta japonica</name>
    <dbReference type="NCBI Taxonomy" id="151549"/>
    <lineage>
        <taxon>Eukaryota</taxon>
        <taxon>Metazoa</taxon>
        <taxon>Ecdysozoa</taxon>
        <taxon>Arthropoda</taxon>
        <taxon>Hexapoda</taxon>
        <taxon>Insecta</taxon>
        <taxon>Pterygota</taxon>
        <taxon>Neoptera</taxon>
        <taxon>Endopterygota</taxon>
        <taxon>Lepidoptera</taxon>
        <taxon>Glossata</taxon>
        <taxon>Ditrysia</taxon>
        <taxon>Tineoidea</taxon>
        <taxon>Psychidae</taxon>
        <taxon>Oiketicinae</taxon>
        <taxon>Eumeta</taxon>
    </lineage>
</organism>
<dbReference type="AlphaFoldDB" id="A0A4C1V202"/>
<evidence type="ECO:0000313" key="1">
    <source>
        <dbReference type="EMBL" id="GBP32560.1"/>
    </source>
</evidence>
<evidence type="ECO:0000313" key="2">
    <source>
        <dbReference type="Proteomes" id="UP000299102"/>
    </source>
</evidence>
<comment type="caution">
    <text evidence="1">The sequence shown here is derived from an EMBL/GenBank/DDBJ whole genome shotgun (WGS) entry which is preliminary data.</text>
</comment>
<sequence length="104" mass="11339">MSTPFRLALDTAGYGDRIPSLLDTGSNMDSSLNFTLIENKNLAATETISTFGWRAPQATTFRIEHPKIYSIVVTPLELVLAVGGDDHSATDAKRFSLVLARKLV</sequence>
<dbReference type="Proteomes" id="UP000299102">
    <property type="component" value="Unassembled WGS sequence"/>
</dbReference>
<keyword evidence="2" id="KW-1185">Reference proteome</keyword>
<proteinExistence type="predicted"/>
<gene>
    <name evidence="1" type="ORF">EVAR_23972_1</name>
</gene>
<protein>
    <submittedName>
        <fullName evidence="1">Uncharacterized protein</fullName>
    </submittedName>
</protein>